<dbReference type="Proteomes" id="UP000676386">
    <property type="component" value="Unassembled WGS sequence"/>
</dbReference>
<dbReference type="SUPFAM" id="SSF49464">
    <property type="entry name" value="Carboxypeptidase regulatory domain-like"/>
    <property type="match status" value="1"/>
</dbReference>
<evidence type="ECO:0000313" key="2">
    <source>
        <dbReference type="Proteomes" id="UP000676386"/>
    </source>
</evidence>
<sequence length="119" mass="12807">MAQRTLIKGRATDDKNNPLPGVSILVKGTHNGVATTEDGTFAMYVTDPQKTILRASMTGYESQEITLNGRTAVQFLLKTSAINLKNVVIAGALGLNRQKKSIGYAAQSVNPENLTEQET</sequence>
<dbReference type="EMBL" id="JAGTXB010000031">
    <property type="protein sequence ID" value="MBS0032257.1"/>
    <property type="molecule type" value="Genomic_DNA"/>
</dbReference>
<dbReference type="RefSeq" id="WP_211977415.1">
    <property type="nucleotide sequence ID" value="NZ_CBFHAM010000056.1"/>
</dbReference>
<reference evidence="1 2" key="1">
    <citation type="submission" date="2021-04" db="EMBL/GenBank/DDBJ databases">
        <title>Chitinophaga sp. nov., isolated from the rhizosphere soil.</title>
        <authorList>
            <person name="He S."/>
        </authorList>
    </citation>
    <scope>NUCLEOTIDE SEQUENCE [LARGE SCALE GENOMIC DNA]</scope>
    <source>
        <strain evidence="1 2">2R12</strain>
    </source>
</reference>
<keyword evidence="2" id="KW-1185">Reference proteome</keyword>
<dbReference type="Gene3D" id="2.60.40.1120">
    <property type="entry name" value="Carboxypeptidase-like, regulatory domain"/>
    <property type="match status" value="1"/>
</dbReference>
<dbReference type="InterPro" id="IPR008969">
    <property type="entry name" value="CarboxyPept-like_regulatory"/>
</dbReference>
<organism evidence="1 2">
    <name type="scientific">Chitinophaga hostae</name>
    <dbReference type="NCBI Taxonomy" id="2831022"/>
    <lineage>
        <taxon>Bacteria</taxon>
        <taxon>Pseudomonadati</taxon>
        <taxon>Bacteroidota</taxon>
        <taxon>Chitinophagia</taxon>
        <taxon>Chitinophagales</taxon>
        <taxon>Chitinophagaceae</taxon>
        <taxon>Chitinophaga</taxon>
    </lineage>
</organism>
<proteinExistence type="predicted"/>
<name>A0ABS5JAL4_9BACT</name>
<dbReference type="Pfam" id="PF13715">
    <property type="entry name" value="CarbopepD_reg_2"/>
    <property type="match status" value="1"/>
</dbReference>
<accession>A0ABS5JAL4</accession>
<comment type="caution">
    <text evidence="1">The sequence shown here is derived from an EMBL/GenBank/DDBJ whole genome shotgun (WGS) entry which is preliminary data.</text>
</comment>
<evidence type="ECO:0000313" key="1">
    <source>
        <dbReference type="EMBL" id="MBS0032257.1"/>
    </source>
</evidence>
<protein>
    <submittedName>
        <fullName evidence="1">Carboxypeptidase-like regulatory domain-containing protein</fullName>
    </submittedName>
</protein>
<gene>
    <name evidence="1" type="ORF">KE626_33300</name>
</gene>